<gene>
    <name evidence="3" type="ORF">JZO76_01265</name>
</gene>
<accession>A0ABS3H409</accession>
<evidence type="ECO:0000313" key="4">
    <source>
        <dbReference type="Proteomes" id="UP000664256"/>
    </source>
</evidence>
<sequence>MPAKKGVIFVLHGRQDHIVKTNIAAIEQAARAVSVPFAIGFLEGKHQTLEDSIAKLVAKGCQEFIFLPVLLFAATHVKVELPMRAGAVLPKEAIATYLEPLGTTHAVLRFLAEQLAAQPKLLPQSVLLIAHGTPHFLEPYAQLAEIAQKLTLISGRKVYPANYHGEHLYTAVLNQIPTPLIVQRLFLTEGFLPTKIKQDIVTKRGTKDTILPTLADSPAVVAAILERLADSNVTDHA</sequence>
<organism evidence="3 4">
    <name type="scientific">Candidatus Enterococcus myersii</name>
    <dbReference type="NCBI Taxonomy" id="2815322"/>
    <lineage>
        <taxon>Bacteria</taxon>
        <taxon>Bacillati</taxon>
        <taxon>Bacillota</taxon>
        <taxon>Bacilli</taxon>
        <taxon>Lactobacillales</taxon>
        <taxon>Enterococcaceae</taxon>
        <taxon>Enterococcus</taxon>
    </lineage>
</organism>
<keyword evidence="1" id="KW-0479">Metal-binding</keyword>
<keyword evidence="4" id="KW-1185">Reference proteome</keyword>
<dbReference type="Pfam" id="PF01903">
    <property type="entry name" value="CbiX"/>
    <property type="match status" value="1"/>
</dbReference>
<name>A0ABS3H409_9ENTE</name>
<reference evidence="3 4" key="1">
    <citation type="submission" date="2021-03" db="EMBL/GenBank/DDBJ databases">
        <title>Enterococcal diversity collection.</title>
        <authorList>
            <person name="Gilmore M.S."/>
            <person name="Schwartzman J."/>
            <person name="Van Tyne D."/>
            <person name="Martin M."/>
            <person name="Earl A.M."/>
            <person name="Manson A.L."/>
            <person name="Straub T."/>
            <person name="Salamzade R."/>
            <person name="Saavedra J."/>
            <person name="Lebreton F."/>
            <person name="Prichula J."/>
            <person name="Schaufler K."/>
            <person name="Gaca A."/>
            <person name="Sgardioli B."/>
            <person name="Wagenaar J."/>
            <person name="Strong T."/>
        </authorList>
    </citation>
    <scope>NUCLEOTIDE SEQUENCE [LARGE SCALE GENOMIC DNA]</scope>
    <source>
        <strain evidence="3 4">MJM12</strain>
    </source>
</reference>
<dbReference type="InterPro" id="IPR002762">
    <property type="entry name" value="CbiX-like"/>
</dbReference>
<evidence type="ECO:0008006" key="5">
    <source>
        <dbReference type="Google" id="ProtNLM"/>
    </source>
</evidence>
<dbReference type="SUPFAM" id="SSF53800">
    <property type="entry name" value="Chelatase"/>
    <property type="match status" value="1"/>
</dbReference>
<dbReference type="Gene3D" id="3.40.50.1400">
    <property type="match status" value="2"/>
</dbReference>
<protein>
    <recommendedName>
        <fullName evidence="5">Cobalamin biosynthesis protein CbiX</fullName>
    </recommendedName>
</protein>
<evidence type="ECO:0000256" key="2">
    <source>
        <dbReference type="ARBA" id="ARBA00023239"/>
    </source>
</evidence>
<comment type="caution">
    <text evidence="3">The sequence shown here is derived from an EMBL/GenBank/DDBJ whole genome shotgun (WGS) entry which is preliminary data.</text>
</comment>
<dbReference type="Proteomes" id="UP000664256">
    <property type="component" value="Unassembled WGS sequence"/>
</dbReference>
<evidence type="ECO:0000256" key="1">
    <source>
        <dbReference type="ARBA" id="ARBA00022723"/>
    </source>
</evidence>
<proteinExistence type="predicted"/>
<keyword evidence="2" id="KW-0456">Lyase</keyword>
<evidence type="ECO:0000313" key="3">
    <source>
        <dbReference type="EMBL" id="MBO0448156.1"/>
    </source>
</evidence>
<dbReference type="EMBL" id="JAFLVT010000001">
    <property type="protein sequence ID" value="MBO0448156.1"/>
    <property type="molecule type" value="Genomic_DNA"/>
</dbReference>
<dbReference type="RefSeq" id="WP_206902353.1">
    <property type="nucleotide sequence ID" value="NZ_JAFLVT010000001.1"/>
</dbReference>